<keyword evidence="1" id="KW-0812">Transmembrane</keyword>
<geneLocation type="plasmid" evidence="2 3">
    <name>pKF707</name>
</geneLocation>
<reference evidence="2 3" key="1">
    <citation type="journal article" date="2018" name="Int. J. Syst. Evol. Microbiol.">
        <title>Pseudomonas furukawaii sp. nov., a polychlorinated biphenyl-degrading bacterium isolated from biphenyl-contaminated soil in Japan.</title>
        <authorList>
            <person name="Kimura N."/>
            <person name="Watanabe T."/>
            <person name="Suenaga H."/>
            <person name="Fujihara H."/>
            <person name="Futagami T."/>
            <person name="Goto M."/>
            <person name="Hanada S."/>
            <person name="Hirose J."/>
        </authorList>
    </citation>
    <scope>NUCLEOTIDE SEQUENCE [LARGE SCALE GENOMIC DNA]</scope>
    <source>
        <strain evidence="3">DSM 10086 / NBRC 110670 / KF707</strain>
    </source>
</reference>
<keyword evidence="1" id="KW-0472">Membrane</keyword>
<accession>A0AAD1C6K9</accession>
<protein>
    <submittedName>
        <fullName evidence="2">IncP-type conjugative transfer protein</fullName>
    </submittedName>
</protein>
<dbReference type="EMBL" id="AP014863">
    <property type="protein sequence ID" value="BAU77403.1"/>
    <property type="molecule type" value="Genomic_DNA"/>
</dbReference>
<feature type="transmembrane region" description="Helical" evidence="1">
    <location>
        <begin position="15"/>
        <end position="34"/>
    </location>
</feature>
<keyword evidence="2" id="KW-0614">Plasmid</keyword>
<sequence>MICCVLVFSAFELKAAVVGGIFWVASLYGLRLMAKKDPQMRFVYLRSLKYEAYYPAQSTPFYENAREYK</sequence>
<dbReference type="KEGG" id="pfuw:KF707C_p140"/>
<keyword evidence="3" id="KW-1185">Reference proteome</keyword>
<evidence type="ECO:0000313" key="2">
    <source>
        <dbReference type="EMBL" id="BAU77403.1"/>
    </source>
</evidence>
<dbReference type="AlphaFoldDB" id="A0AAD1C6K9"/>
<organism evidence="2 3">
    <name type="scientific">Metapseudomonas furukawaii</name>
    <name type="common">Pseudomonas furukawaii</name>
    <dbReference type="NCBI Taxonomy" id="1149133"/>
    <lineage>
        <taxon>Bacteria</taxon>
        <taxon>Pseudomonadati</taxon>
        <taxon>Pseudomonadota</taxon>
        <taxon>Gammaproteobacteria</taxon>
        <taxon>Pseudomonadales</taxon>
        <taxon>Pseudomonadaceae</taxon>
        <taxon>Metapseudomonas</taxon>
    </lineage>
</organism>
<keyword evidence="1" id="KW-1133">Transmembrane helix</keyword>
<evidence type="ECO:0000313" key="3">
    <source>
        <dbReference type="Proteomes" id="UP000218554"/>
    </source>
</evidence>
<proteinExistence type="predicted"/>
<gene>
    <name evidence="2" type="ORF">KF707C_p140</name>
</gene>
<evidence type="ECO:0000256" key="1">
    <source>
        <dbReference type="SAM" id="Phobius"/>
    </source>
</evidence>
<dbReference type="Proteomes" id="UP000218554">
    <property type="component" value="Plasmid pKF707"/>
</dbReference>
<dbReference type="NCBIfam" id="NF010395">
    <property type="entry name" value="PRK13823.1"/>
    <property type="match status" value="1"/>
</dbReference>
<name>A0AAD1C6K9_METFU</name>